<evidence type="ECO:0000256" key="5">
    <source>
        <dbReference type="HAMAP-Rule" id="MF_03012"/>
    </source>
</evidence>
<keyword evidence="3 5" id="KW-0396">Initiation factor</keyword>
<evidence type="ECO:0000259" key="6">
    <source>
        <dbReference type="PROSITE" id="PS50250"/>
    </source>
</evidence>
<evidence type="ECO:0000256" key="4">
    <source>
        <dbReference type="ARBA" id="ARBA00022917"/>
    </source>
</evidence>
<dbReference type="InterPro" id="IPR000717">
    <property type="entry name" value="PCI_dom"/>
</dbReference>
<dbReference type="OrthoDB" id="10267031at2759"/>
<sequence>MATIVPTTEEDPALTVVRFVSELTWADAGAEVAQPQVARLCQEAQECMVMERWIDLASLILTSADLVFSKVAEKDIECIYTVICNLVTKSENPEEVLEIVKLISAKIVQQPNEKPALRLKILFNLYNLLEDAYSRFYVYLKALNLATSGKVTEHVVPSIKKIDSFLSEWNLSIQDQRELFLAIFNVLKESKSSGKESFNFLSKYLATFSTEDEKALSETKEEAANAIIEFVKGPDMFQCDLLDMPSVLQLENDAKYSLLYQLLKIFLIQRLDSYIEFQAANSTLLKNYGLVHEDCLAKMRLMSLVDLASSESGQIPYALIKDTLSVNDNEVEYWVVKAITAKLLDCKMDQMNQVVIVSRYTERLFGQQQWENLRSKLGTWKGNIASVISTIQANKATEDATQAMQSMTVR</sequence>
<reference evidence="7" key="2">
    <citation type="submission" date="2021-03" db="UniProtKB">
        <authorList>
            <consortium name="EnsemblPlants"/>
        </authorList>
    </citation>
    <scope>IDENTIFICATION</scope>
</reference>
<dbReference type="KEGG" id="cqi:110714092"/>
<accession>A0A803KYS2</accession>
<dbReference type="HAMAP" id="MF_03012">
    <property type="entry name" value="eIF3m"/>
    <property type="match status" value="1"/>
</dbReference>
<keyword evidence="8" id="KW-1185">Reference proteome</keyword>
<keyword evidence="2 5" id="KW-0963">Cytoplasm</keyword>
<comment type="similarity">
    <text evidence="5">Belongs to the eIF-3 subunit M family.</text>
</comment>
<dbReference type="SMR" id="A0A803KYS2"/>
<evidence type="ECO:0000313" key="8">
    <source>
        <dbReference type="Proteomes" id="UP000596660"/>
    </source>
</evidence>
<keyword evidence="4 5" id="KW-0648">Protein biosynthesis</keyword>
<feature type="domain" description="PCI" evidence="6">
    <location>
        <begin position="196"/>
        <end position="362"/>
    </location>
</feature>
<dbReference type="PROSITE" id="PS50250">
    <property type="entry name" value="PCI"/>
    <property type="match status" value="1"/>
</dbReference>
<evidence type="ECO:0000256" key="1">
    <source>
        <dbReference type="ARBA" id="ARBA00008482"/>
    </source>
</evidence>
<dbReference type="GeneID" id="110714092"/>
<evidence type="ECO:0000256" key="3">
    <source>
        <dbReference type="ARBA" id="ARBA00022540"/>
    </source>
</evidence>
<dbReference type="PANTHER" id="PTHR15350:SF2">
    <property type="entry name" value="EUKARYOTIC TRANSLATION INITIATION FACTOR 3 SUBUNIT M"/>
    <property type="match status" value="1"/>
</dbReference>
<dbReference type="GO" id="GO:0071541">
    <property type="term" value="C:eukaryotic translation initiation factor 3 complex, eIF3m"/>
    <property type="evidence" value="ECO:0007669"/>
    <property type="project" value="UniProtKB-UniRule"/>
</dbReference>
<evidence type="ECO:0000256" key="2">
    <source>
        <dbReference type="ARBA" id="ARBA00022490"/>
    </source>
</evidence>
<dbReference type="GO" id="GO:0016282">
    <property type="term" value="C:eukaryotic 43S preinitiation complex"/>
    <property type="evidence" value="ECO:0007669"/>
    <property type="project" value="UniProtKB-UniRule"/>
</dbReference>
<dbReference type="SMART" id="SM00088">
    <property type="entry name" value="PINT"/>
    <property type="match status" value="1"/>
</dbReference>
<comment type="subcellular location">
    <subcellularLocation>
        <location evidence="5">Cytoplasm</location>
    </subcellularLocation>
</comment>
<dbReference type="InterPro" id="IPR040750">
    <property type="entry name" value="eIF3m_C_helix"/>
</dbReference>
<dbReference type="EnsemblPlants" id="AUR62004181-RA">
    <property type="protein sequence ID" value="AUR62004181-RA:cds"/>
    <property type="gene ID" value="AUR62004181"/>
</dbReference>
<gene>
    <name evidence="7" type="primary">LOC110714092</name>
</gene>
<comment type="subunit">
    <text evidence="5">Component of the eukaryotic translation initiation factor 3 (eIF-3) complex.</text>
</comment>
<organism evidence="7 8">
    <name type="scientific">Chenopodium quinoa</name>
    <name type="common">Quinoa</name>
    <dbReference type="NCBI Taxonomy" id="63459"/>
    <lineage>
        <taxon>Eukaryota</taxon>
        <taxon>Viridiplantae</taxon>
        <taxon>Streptophyta</taxon>
        <taxon>Embryophyta</taxon>
        <taxon>Tracheophyta</taxon>
        <taxon>Spermatophyta</taxon>
        <taxon>Magnoliopsida</taxon>
        <taxon>eudicotyledons</taxon>
        <taxon>Gunneridae</taxon>
        <taxon>Pentapetalae</taxon>
        <taxon>Caryophyllales</taxon>
        <taxon>Chenopodiaceae</taxon>
        <taxon>Chenopodioideae</taxon>
        <taxon>Atripliceae</taxon>
        <taxon>Chenopodium</taxon>
    </lineage>
</organism>
<comment type="similarity">
    <text evidence="1">Belongs to the CSN7/EIF3M family. CSN7 subfamily.</text>
</comment>
<dbReference type="Proteomes" id="UP000596660">
    <property type="component" value="Unplaced"/>
</dbReference>
<dbReference type="OMA" id="VCLKALW"/>
<reference evidence="7" key="1">
    <citation type="journal article" date="2017" name="Nature">
        <title>The genome of Chenopodium quinoa.</title>
        <authorList>
            <person name="Jarvis D.E."/>
            <person name="Ho Y.S."/>
            <person name="Lightfoot D.J."/>
            <person name="Schmoeckel S.M."/>
            <person name="Li B."/>
            <person name="Borm T.J.A."/>
            <person name="Ohyanagi H."/>
            <person name="Mineta K."/>
            <person name="Michell C.T."/>
            <person name="Saber N."/>
            <person name="Kharbatia N.M."/>
            <person name="Rupper R.R."/>
            <person name="Sharp A.R."/>
            <person name="Dally N."/>
            <person name="Boughton B.A."/>
            <person name="Woo Y.H."/>
            <person name="Gao G."/>
            <person name="Schijlen E.G.W.M."/>
            <person name="Guo X."/>
            <person name="Momin A.A."/>
            <person name="Negrao S."/>
            <person name="Al-Babili S."/>
            <person name="Gehring C."/>
            <person name="Roessner U."/>
            <person name="Jung C."/>
            <person name="Murphy K."/>
            <person name="Arold S.T."/>
            <person name="Gojobori T."/>
            <person name="van der Linden C.G."/>
            <person name="van Loo E.N."/>
            <person name="Jellen E.N."/>
            <person name="Maughan P.J."/>
            <person name="Tester M."/>
        </authorList>
    </citation>
    <scope>NUCLEOTIDE SEQUENCE [LARGE SCALE GENOMIC DNA]</scope>
    <source>
        <strain evidence="7">cv. PI 614886</strain>
    </source>
</reference>
<dbReference type="RefSeq" id="XP_021748257.1">
    <property type="nucleotide sequence ID" value="XM_021892565.1"/>
</dbReference>
<name>A0A803KYS2_CHEQI</name>
<dbReference type="InterPro" id="IPR027528">
    <property type="entry name" value="eIF3m"/>
</dbReference>
<comment type="function">
    <text evidence="5">Component of the eukaryotic translation initiation factor 3 (eIF-3) complex, which is involved in protein synthesis of a specialized repertoire of mRNAs and, together with other initiation factors, stimulates binding of mRNA and methionyl-tRNAi to the 40S ribosome. The eIF-3 complex specifically targets and initiates translation of a subset of mRNAs involved in cell proliferation.</text>
</comment>
<dbReference type="GO" id="GO:0003743">
    <property type="term" value="F:translation initiation factor activity"/>
    <property type="evidence" value="ECO:0007669"/>
    <property type="project" value="UniProtKB-UniRule"/>
</dbReference>
<dbReference type="AlphaFoldDB" id="A0A803KYS2"/>
<dbReference type="PANTHER" id="PTHR15350">
    <property type="entry name" value="COP9 SIGNALOSOME COMPLEX SUBUNIT 7/DENDRITIC CELL PROTEIN GA17"/>
    <property type="match status" value="1"/>
</dbReference>
<evidence type="ECO:0000313" key="7">
    <source>
        <dbReference type="EnsemblPlants" id="AUR62004181-RA:cds"/>
    </source>
</evidence>
<protein>
    <recommendedName>
        <fullName evidence="5">Eukaryotic translation initiation factor 3 subunit M</fullName>
        <shortName evidence="5">eIF3m</shortName>
    </recommendedName>
</protein>
<dbReference type="Pfam" id="PF18005">
    <property type="entry name" value="eIF3m_C_helix"/>
    <property type="match status" value="1"/>
</dbReference>
<dbReference type="Gramene" id="AUR62004181-RA">
    <property type="protein sequence ID" value="AUR62004181-RA:cds"/>
    <property type="gene ID" value="AUR62004181"/>
</dbReference>
<dbReference type="GO" id="GO:0033290">
    <property type="term" value="C:eukaryotic 48S preinitiation complex"/>
    <property type="evidence" value="ECO:0007669"/>
    <property type="project" value="UniProtKB-UniRule"/>
</dbReference>
<dbReference type="Pfam" id="PF01399">
    <property type="entry name" value="PCI"/>
    <property type="match status" value="1"/>
</dbReference>
<proteinExistence type="inferred from homology"/>
<dbReference type="GO" id="GO:0001732">
    <property type="term" value="P:formation of cytoplasmic translation initiation complex"/>
    <property type="evidence" value="ECO:0007669"/>
    <property type="project" value="UniProtKB-UniRule"/>
</dbReference>
<dbReference type="InterPro" id="IPR045237">
    <property type="entry name" value="COPS7/eIF3m"/>
</dbReference>